<dbReference type="EMBL" id="JMQM01000001">
    <property type="protein sequence ID" value="KFB09605.1"/>
    <property type="molecule type" value="Genomic_DNA"/>
</dbReference>
<keyword evidence="1" id="KW-0175">Coiled coil</keyword>
<dbReference type="AlphaFoldDB" id="A0A084U9G9"/>
<evidence type="ECO:0000256" key="1">
    <source>
        <dbReference type="SAM" id="Coils"/>
    </source>
</evidence>
<protein>
    <submittedName>
        <fullName evidence="3">Copper resistance protein</fullName>
    </submittedName>
</protein>
<dbReference type="eggNOG" id="COG1538">
    <property type="taxonomic scope" value="Bacteria"/>
</dbReference>
<dbReference type="Proteomes" id="UP000053675">
    <property type="component" value="Unassembled WGS sequence"/>
</dbReference>
<gene>
    <name evidence="3" type="ORF">EL18_00621</name>
</gene>
<dbReference type="GO" id="GO:0015562">
    <property type="term" value="F:efflux transmembrane transporter activity"/>
    <property type="evidence" value="ECO:0007669"/>
    <property type="project" value="InterPro"/>
</dbReference>
<feature type="coiled-coil region" evidence="1">
    <location>
        <begin position="232"/>
        <end position="259"/>
    </location>
</feature>
<accession>A0A084U9G9</accession>
<name>A0A084U9G9_9HYPH</name>
<dbReference type="RefSeq" id="WP_036479663.1">
    <property type="nucleotide sequence ID" value="NZ_JMQM01000001.1"/>
</dbReference>
<dbReference type="PROSITE" id="PS51257">
    <property type="entry name" value="PROKAR_LIPOPROTEIN"/>
    <property type="match status" value="1"/>
</dbReference>
<feature type="chain" id="PRO_5001783194" evidence="2">
    <location>
        <begin position="26"/>
        <end position="503"/>
    </location>
</feature>
<keyword evidence="4" id="KW-1185">Reference proteome</keyword>
<reference evidence="3 4" key="1">
    <citation type="submission" date="2014-05" db="EMBL/GenBank/DDBJ databases">
        <title>Draft Genome Sequence of Nitratireductor basaltis Strain UMTGB225, A Marine Bacterium Isolated from Green Barrel Tunicate.</title>
        <authorList>
            <person name="Gan H.Y."/>
        </authorList>
    </citation>
    <scope>NUCLEOTIDE SEQUENCE [LARGE SCALE GENOMIC DNA]</scope>
    <source>
        <strain evidence="3 4">UMTGB225</strain>
    </source>
</reference>
<dbReference type="InterPro" id="IPR010131">
    <property type="entry name" value="MdtP/NodT-like"/>
</dbReference>
<sequence length="503" mass="54583">MKNRPLAALLLPGVLAGCVSGAALEADVAAYQDPKAGFIPVFAGSAQATGKRTVWVQSQEEALELRREVKSLVVQKLVGADTAVQVALLSNKGLQAAYANIGIDAADVWQQMLPQNPTVSVGVLGIGAPEMLLFRAIEGMVTTNLQAMYTRERRVELARMKFEQTQLKAVEETLRLAADTRRAWIRAVSANEVVAYLNQGQAAADAASELAKKLGESGAMPKAAQAREHAFYAELTGQLAEARLNAKLAKEELARLMGLWGSELDFSLPNKLPQLPKSLRSGAAIEAEALRNRVDLKIALLELELAAKAFGLTNATRYLTDLELISGVEIEQEVETEYELNGGHLDQREERKLVMTPQLEFEFVIPIFDSGQARLRKAELAYLKAANLVAERAVNVRSEARSAYTSYRARHELARHYKSNVLPLRQSIEEESLLTYNGMITNTFELLADTRAKISTLLLSVSAKRDFWLADADLNAVIFGPGSGASAGSAAAPEMAESGGSPH</sequence>
<comment type="caution">
    <text evidence="3">The sequence shown here is derived from an EMBL/GenBank/DDBJ whole genome shotgun (WGS) entry which is preliminary data.</text>
</comment>
<dbReference type="STRING" id="472175.EL18_00621"/>
<keyword evidence="2" id="KW-0732">Signal</keyword>
<dbReference type="SUPFAM" id="SSF56954">
    <property type="entry name" value="Outer membrane efflux proteins (OEP)"/>
    <property type="match status" value="1"/>
</dbReference>
<feature type="signal peptide" evidence="2">
    <location>
        <begin position="1"/>
        <end position="25"/>
    </location>
</feature>
<organism evidence="3 4">
    <name type="scientific">Nitratireductor basaltis</name>
    <dbReference type="NCBI Taxonomy" id="472175"/>
    <lineage>
        <taxon>Bacteria</taxon>
        <taxon>Pseudomonadati</taxon>
        <taxon>Pseudomonadota</taxon>
        <taxon>Alphaproteobacteria</taxon>
        <taxon>Hyphomicrobiales</taxon>
        <taxon>Phyllobacteriaceae</taxon>
        <taxon>Nitratireductor</taxon>
    </lineage>
</organism>
<dbReference type="PATRIC" id="fig|472175.3.peg.640"/>
<evidence type="ECO:0000313" key="3">
    <source>
        <dbReference type="EMBL" id="KFB09605.1"/>
    </source>
</evidence>
<dbReference type="PANTHER" id="PTHR30203:SF24">
    <property type="entry name" value="BLR4935 PROTEIN"/>
    <property type="match status" value="1"/>
</dbReference>
<evidence type="ECO:0000313" key="4">
    <source>
        <dbReference type="Proteomes" id="UP000053675"/>
    </source>
</evidence>
<dbReference type="OrthoDB" id="237412at2"/>
<dbReference type="PANTHER" id="PTHR30203">
    <property type="entry name" value="OUTER MEMBRANE CATION EFFLUX PROTEIN"/>
    <property type="match status" value="1"/>
</dbReference>
<proteinExistence type="predicted"/>
<evidence type="ECO:0000256" key="2">
    <source>
        <dbReference type="SAM" id="SignalP"/>
    </source>
</evidence>
<dbReference type="Gene3D" id="1.20.1600.10">
    <property type="entry name" value="Outer membrane efflux proteins (OEP)"/>
    <property type="match status" value="1"/>
</dbReference>